<sequence>MLGTLVINGEARWEDRTRDRRCEHGTAEEKIAQRVLGVAARCVALAGRDLPVESWSGVASRTAPIPALYVRKQYNFDSCADNW</sequence>
<dbReference type="AlphaFoldDB" id="A0A2P5WGE2"/>
<evidence type="ECO:0000313" key="2">
    <source>
        <dbReference type="Proteomes" id="UP000239757"/>
    </source>
</evidence>
<reference evidence="1 2" key="1">
    <citation type="submission" date="2015-01" db="EMBL/GenBank/DDBJ databases">
        <title>Genome of allotetraploid Gossypium barbadense reveals genomic plasticity and fiber elongation in cotton evolution.</title>
        <authorList>
            <person name="Chen X."/>
            <person name="Liu X."/>
            <person name="Zhao B."/>
            <person name="Zheng H."/>
            <person name="Hu Y."/>
            <person name="Lu G."/>
            <person name="Yang C."/>
            <person name="Chen J."/>
            <person name="Shan C."/>
            <person name="Zhang L."/>
            <person name="Zhou Y."/>
            <person name="Wang L."/>
            <person name="Guo W."/>
            <person name="Bai Y."/>
            <person name="Ruan J."/>
            <person name="Shangguan X."/>
            <person name="Mao Y."/>
            <person name="Jiang J."/>
            <person name="Zhu Y."/>
            <person name="Lei J."/>
            <person name="Kang H."/>
            <person name="Chen S."/>
            <person name="He X."/>
            <person name="Wang R."/>
            <person name="Wang Y."/>
            <person name="Chen J."/>
            <person name="Wang L."/>
            <person name="Yu S."/>
            <person name="Wang B."/>
            <person name="Wei J."/>
            <person name="Song S."/>
            <person name="Lu X."/>
            <person name="Gao Z."/>
            <person name="Gu W."/>
            <person name="Deng X."/>
            <person name="Ma D."/>
            <person name="Wang S."/>
            <person name="Liang W."/>
            <person name="Fang L."/>
            <person name="Cai C."/>
            <person name="Zhu X."/>
            <person name="Zhou B."/>
            <person name="Zhang Y."/>
            <person name="Chen Z."/>
            <person name="Xu S."/>
            <person name="Zhu R."/>
            <person name="Wang S."/>
            <person name="Zhang T."/>
            <person name="Zhao G."/>
        </authorList>
    </citation>
    <scope>NUCLEOTIDE SEQUENCE [LARGE SCALE GENOMIC DNA]</scope>
    <source>
        <strain evidence="2">cv. Xinhai21</strain>
        <tissue evidence="1">Leaf</tissue>
    </source>
</reference>
<gene>
    <name evidence="1" type="ORF">GOBAR_AA30556</name>
</gene>
<organism evidence="1 2">
    <name type="scientific">Gossypium barbadense</name>
    <name type="common">Sea Island cotton</name>
    <name type="synonym">Hibiscus barbadensis</name>
    <dbReference type="NCBI Taxonomy" id="3634"/>
    <lineage>
        <taxon>Eukaryota</taxon>
        <taxon>Viridiplantae</taxon>
        <taxon>Streptophyta</taxon>
        <taxon>Embryophyta</taxon>
        <taxon>Tracheophyta</taxon>
        <taxon>Spermatophyta</taxon>
        <taxon>Magnoliopsida</taxon>
        <taxon>eudicotyledons</taxon>
        <taxon>Gunneridae</taxon>
        <taxon>Pentapetalae</taxon>
        <taxon>rosids</taxon>
        <taxon>malvids</taxon>
        <taxon>Malvales</taxon>
        <taxon>Malvaceae</taxon>
        <taxon>Malvoideae</taxon>
        <taxon>Gossypium</taxon>
    </lineage>
</organism>
<dbReference type="EMBL" id="KZ667722">
    <property type="protein sequence ID" value="PPR90125.1"/>
    <property type="molecule type" value="Genomic_DNA"/>
</dbReference>
<accession>A0A2P5WGE2</accession>
<evidence type="ECO:0000313" key="1">
    <source>
        <dbReference type="EMBL" id="PPR90125.1"/>
    </source>
</evidence>
<protein>
    <submittedName>
        <fullName evidence="1">Uncharacterized protein</fullName>
    </submittedName>
</protein>
<dbReference type="Proteomes" id="UP000239757">
    <property type="component" value="Unassembled WGS sequence"/>
</dbReference>
<proteinExistence type="predicted"/>
<name>A0A2P5WGE2_GOSBA</name>